<accession>A0ABY7FZT5</accession>
<keyword evidence="2" id="KW-1185">Reference proteome</keyword>
<name>A0ABY7FZT5_MYAAR</name>
<dbReference type="Proteomes" id="UP001164746">
    <property type="component" value="Chromosome 14"/>
</dbReference>
<reference evidence="1" key="1">
    <citation type="submission" date="2022-11" db="EMBL/GenBank/DDBJ databases">
        <title>Centuries of genome instability and evolution in soft-shell clam transmissible cancer (bioRxiv).</title>
        <authorList>
            <person name="Hart S.F.M."/>
            <person name="Yonemitsu M.A."/>
            <person name="Giersch R.M."/>
            <person name="Beal B.F."/>
            <person name="Arriagada G."/>
            <person name="Davis B.W."/>
            <person name="Ostrander E.A."/>
            <person name="Goff S.P."/>
            <person name="Metzger M.J."/>
        </authorList>
    </citation>
    <scope>NUCLEOTIDE SEQUENCE</scope>
    <source>
        <strain evidence="1">MELC-2E11</strain>
        <tissue evidence="1">Siphon/mantle</tissue>
    </source>
</reference>
<organism evidence="1 2">
    <name type="scientific">Mya arenaria</name>
    <name type="common">Soft-shell clam</name>
    <dbReference type="NCBI Taxonomy" id="6604"/>
    <lineage>
        <taxon>Eukaryota</taxon>
        <taxon>Metazoa</taxon>
        <taxon>Spiralia</taxon>
        <taxon>Lophotrochozoa</taxon>
        <taxon>Mollusca</taxon>
        <taxon>Bivalvia</taxon>
        <taxon>Autobranchia</taxon>
        <taxon>Heteroconchia</taxon>
        <taxon>Euheterodonta</taxon>
        <taxon>Imparidentia</taxon>
        <taxon>Neoheterodontei</taxon>
        <taxon>Myida</taxon>
        <taxon>Myoidea</taxon>
        <taxon>Myidae</taxon>
        <taxon>Mya</taxon>
    </lineage>
</organism>
<gene>
    <name evidence="1" type="ORF">MAR_012030</name>
</gene>
<sequence>MKTYLGKTFDPLQAGRQGTAVVKSLMSVCHFLHRGYHVVVGSFNCSLNLAKQLMQRYTLSRLFPKQSFINKSLDRCAYYLYARLSKCIARTCSYIRNSEKQSTNA</sequence>
<protein>
    <submittedName>
        <fullName evidence="1">Uncharacterized protein</fullName>
    </submittedName>
</protein>
<proteinExistence type="predicted"/>
<evidence type="ECO:0000313" key="2">
    <source>
        <dbReference type="Proteomes" id="UP001164746"/>
    </source>
</evidence>
<evidence type="ECO:0000313" key="1">
    <source>
        <dbReference type="EMBL" id="WAR26326.1"/>
    </source>
</evidence>
<dbReference type="EMBL" id="CP111025">
    <property type="protein sequence ID" value="WAR26326.1"/>
    <property type="molecule type" value="Genomic_DNA"/>
</dbReference>